<comment type="caution">
    <text evidence="1">The sequence shown here is derived from an EMBL/GenBank/DDBJ whole genome shotgun (WGS) entry which is preliminary data.</text>
</comment>
<dbReference type="AlphaFoldDB" id="A0A9X3X245"/>
<dbReference type="Proteomes" id="UP001151081">
    <property type="component" value="Unassembled WGS sequence"/>
</dbReference>
<keyword evidence="2" id="KW-1185">Reference proteome</keyword>
<dbReference type="RefSeq" id="WP_272420671.1">
    <property type="nucleotide sequence ID" value="NZ_JAGTJJ010000007.1"/>
</dbReference>
<proteinExistence type="predicted"/>
<sequence>MAETNLTEEDINRVRPTVRVSGKASDGVTRLLSSMRMEESEGGMSSLELRLLNAARFEDGEVELAFEDEATIRHGVEIAVYAGDELSPQEIFRGLVTGLEGTFEVGVAPELFVLAEDALQRARLSRRTRVIEDARIDSIAKELASRIGLDPAVKGFTESLGTQVQLDETDLAFLRRMLAARDGDVQVVGKELHVSPRKDVRRGVLELMLGRTLRRARVTADLAHQVTEVTVGGWDAVAGRRVEGSGTGTNLGPGAGRRGSALLEAAVGARIEHLRDVPATTDDEARAIAEASFDRRARRFVCVDATAEGNPALRVGTHVRLIGLGPRFDNTYVVVRAQHRFDVERGYEIDFEAECAFLGGP</sequence>
<accession>A0A9X3X245</accession>
<evidence type="ECO:0008006" key="3">
    <source>
        <dbReference type="Google" id="ProtNLM"/>
    </source>
</evidence>
<dbReference type="SUPFAM" id="SSF69279">
    <property type="entry name" value="Phage tail proteins"/>
    <property type="match status" value="1"/>
</dbReference>
<gene>
    <name evidence="1" type="ORF">KEG57_17060</name>
</gene>
<evidence type="ECO:0000313" key="1">
    <source>
        <dbReference type="EMBL" id="MDC3982232.1"/>
    </source>
</evidence>
<reference evidence="1 2" key="1">
    <citation type="submission" date="2021-04" db="EMBL/GenBank/DDBJ databases">
        <title>Genome analysis of Polyangium sp.</title>
        <authorList>
            <person name="Li Y."/>
            <person name="Wang J."/>
        </authorList>
    </citation>
    <scope>NUCLEOTIDE SEQUENCE [LARGE SCALE GENOMIC DNA]</scope>
    <source>
        <strain evidence="1 2">SDU14</strain>
    </source>
</reference>
<dbReference type="Pfam" id="PF05954">
    <property type="entry name" value="Phage_GPD"/>
    <property type="match status" value="1"/>
</dbReference>
<organism evidence="1 2">
    <name type="scientific">Polyangium jinanense</name>
    <dbReference type="NCBI Taxonomy" id="2829994"/>
    <lineage>
        <taxon>Bacteria</taxon>
        <taxon>Pseudomonadati</taxon>
        <taxon>Myxococcota</taxon>
        <taxon>Polyangia</taxon>
        <taxon>Polyangiales</taxon>
        <taxon>Polyangiaceae</taxon>
        <taxon>Polyangium</taxon>
    </lineage>
</organism>
<dbReference type="EMBL" id="JAGTJJ010000007">
    <property type="protein sequence ID" value="MDC3982232.1"/>
    <property type="molecule type" value="Genomic_DNA"/>
</dbReference>
<evidence type="ECO:0000313" key="2">
    <source>
        <dbReference type="Proteomes" id="UP001151081"/>
    </source>
</evidence>
<name>A0A9X3X245_9BACT</name>
<protein>
    <recommendedName>
        <fullName evidence="3">Phage late control D family protein</fullName>
    </recommendedName>
</protein>